<proteinExistence type="predicted"/>
<evidence type="ECO:0000313" key="2">
    <source>
        <dbReference type="EMBL" id="CAD9326418.1"/>
    </source>
</evidence>
<dbReference type="InterPro" id="IPR036412">
    <property type="entry name" value="HAD-like_sf"/>
</dbReference>
<dbReference type="GO" id="GO:0046404">
    <property type="term" value="F:ATP-dependent polydeoxyribonucleotide 5'-hydroxyl-kinase activity"/>
    <property type="evidence" value="ECO:0007669"/>
    <property type="project" value="TreeGrafter"/>
</dbReference>
<dbReference type="InterPro" id="IPR013954">
    <property type="entry name" value="PNK3P"/>
</dbReference>
<dbReference type="PANTHER" id="PTHR12083:SF9">
    <property type="entry name" value="BIFUNCTIONAL POLYNUCLEOTIDE PHOSPHATASE_KINASE"/>
    <property type="match status" value="1"/>
</dbReference>
<dbReference type="InterPro" id="IPR023214">
    <property type="entry name" value="HAD_sf"/>
</dbReference>
<dbReference type="EMBL" id="HBGN01014301">
    <property type="protein sequence ID" value="CAD9326418.1"/>
    <property type="molecule type" value="Transcribed_RNA"/>
</dbReference>
<protein>
    <submittedName>
        <fullName evidence="2">Uncharacterized protein</fullName>
    </submittedName>
</protein>
<dbReference type="Pfam" id="PF13671">
    <property type="entry name" value="AAA_33"/>
    <property type="match status" value="1"/>
</dbReference>
<gene>
    <name evidence="2" type="ORF">DBRI1063_LOCUS9141</name>
</gene>
<feature type="compositionally biased region" description="Low complexity" evidence="1">
    <location>
        <begin position="11"/>
        <end position="21"/>
    </location>
</feature>
<dbReference type="NCBIfam" id="TIGR01664">
    <property type="entry name" value="DNA-3'-Pase"/>
    <property type="match status" value="1"/>
</dbReference>
<dbReference type="AlphaFoldDB" id="A0A7S2EBR9"/>
<reference evidence="2" key="1">
    <citation type="submission" date="2021-01" db="EMBL/GenBank/DDBJ databases">
        <authorList>
            <person name="Corre E."/>
            <person name="Pelletier E."/>
            <person name="Niang G."/>
            <person name="Scheremetjew M."/>
            <person name="Finn R."/>
            <person name="Kale V."/>
            <person name="Holt S."/>
            <person name="Cochrane G."/>
            <person name="Meng A."/>
            <person name="Brown T."/>
            <person name="Cohen L."/>
        </authorList>
    </citation>
    <scope>NUCLEOTIDE SEQUENCE</scope>
    <source>
        <strain evidence="2">Pop2</strain>
    </source>
</reference>
<dbReference type="InterPro" id="IPR006551">
    <property type="entry name" value="Polynucleotide_phosphatase"/>
</dbReference>
<dbReference type="Pfam" id="PF08645">
    <property type="entry name" value="PNK3P"/>
    <property type="match status" value="1"/>
</dbReference>
<dbReference type="PANTHER" id="PTHR12083">
    <property type="entry name" value="BIFUNCTIONAL POLYNUCLEOTIDE PHOSPHATASE/KINASE"/>
    <property type="match status" value="1"/>
</dbReference>
<dbReference type="Gene3D" id="3.40.50.300">
    <property type="entry name" value="P-loop containing nucleotide triphosphate hydrolases"/>
    <property type="match status" value="1"/>
</dbReference>
<dbReference type="GO" id="GO:0046403">
    <property type="term" value="F:polynucleotide 3'-phosphatase activity"/>
    <property type="evidence" value="ECO:0007669"/>
    <property type="project" value="TreeGrafter"/>
</dbReference>
<dbReference type="InterPro" id="IPR006549">
    <property type="entry name" value="HAD-SF_hydro_IIIA"/>
</dbReference>
<feature type="region of interest" description="Disordered" evidence="1">
    <location>
        <begin position="1"/>
        <end position="34"/>
    </location>
</feature>
<sequence>MSTRTSKKRSSNASVNVAVASKKAKGNDESSVISSPLFSSTEHFAASPEWKESRCGTLLYLYPPSSPDSVKIAGFDIDDTIIKTKSGKAFATDDLKDWQLWSKPHVKKTLAELVSDGYRVVFFTNQEGISKGKVDKNKWKQKITDVITELSLTNQVTVLASLTKKENDYRKPHIGMWRFLCQHLSSPNATPNAEGSMYVGDAAGRPKRGSKKKDFSCTDFKFSLNIGRGLIFKTPEELFLKTKDSSDLASLTTSNMGFQPKVHWLEYVDKPFDFVNSNFSDLVSSCGKNGQEVIVIVGSPASGKSTIAGRLISGIIAANAGVEYVRVNQDTLKTVPKCIKATKEALADGKSVIIDNTNRDMKTRKNYIDVAESLKLPCRCVFVDATKEESFHMNALRGANGNYYGEKRTVPDMVVHSFYKNLVEPNKNEGFTEVIKLKVAPGPFDSEDQKSSFYRFTM</sequence>
<dbReference type="Gene3D" id="3.40.50.1000">
    <property type="entry name" value="HAD superfamily/HAD-like"/>
    <property type="match status" value="1"/>
</dbReference>
<accession>A0A7S2EBR9</accession>
<name>A0A7S2EBR9_9STRA</name>
<dbReference type="InterPro" id="IPR027417">
    <property type="entry name" value="P-loop_NTPase"/>
</dbReference>
<dbReference type="SUPFAM" id="SSF52540">
    <property type="entry name" value="P-loop containing nucleoside triphosphate hydrolases"/>
    <property type="match status" value="1"/>
</dbReference>
<dbReference type="NCBIfam" id="TIGR01662">
    <property type="entry name" value="HAD-SF-IIIA"/>
    <property type="match status" value="1"/>
</dbReference>
<dbReference type="SUPFAM" id="SSF56784">
    <property type="entry name" value="HAD-like"/>
    <property type="match status" value="1"/>
</dbReference>
<dbReference type="GO" id="GO:0006281">
    <property type="term" value="P:DNA repair"/>
    <property type="evidence" value="ECO:0007669"/>
    <property type="project" value="TreeGrafter"/>
</dbReference>
<feature type="compositionally biased region" description="Basic residues" evidence="1">
    <location>
        <begin position="1"/>
        <end position="10"/>
    </location>
</feature>
<dbReference type="FunFam" id="3.40.50.300:FF:000737">
    <property type="entry name" value="Bifunctional polynucleotide phosphatase/kinase"/>
    <property type="match status" value="1"/>
</dbReference>
<organism evidence="2">
    <name type="scientific">Ditylum brightwellii</name>
    <dbReference type="NCBI Taxonomy" id="49249"/>
    <lineage>
        <taxon>Eukaryota</taxon>
        <taxon>Sar</taxon>
        <taxon>Stramenopiles</taxon>
        <taxon>Ochrophyta</taxon>
        <taxon>Bacillariophyta</taxon>
        <taxon>Mediophyceae</taxon>
        <taxon>Lithodesmiophycidae</taxon>
        <taxon>Lithodesmiales</taxon>
        <taxon>Lithodesmiaceae</taxon>
        <taxon>Ditylum</taxon>
    </lineage>
</organism>
<evidence type="ECO:0000256" key="1">
    <source>
        <dbReference type="SAM" id="MobiDB-lite"/>
    </source>
</evidence>
<dbReference type="GO" id="GO:0003690">
    <property type="term" value="F:double-stranded DNA binding"/>
    <property type="evidence" value="ECO:0007669"/>
    <property type="project" value="TreeGrafter"/>
</dbReference>